<keyword evidence="10" id="KW-0223">Dioxygenase</keyword>
<dbReference type="GO" id="GO:0140684">
    <property type="term" value="F:histone H3K9me2/H3K9me3 demethylase activity"/>
    <property type="evidence" value="ECO:0007669"/>
    <property type="project" value="UniProtKB-EC"/>
</dbReference>
<evidence type="ECO:0000256" key="3">
    <source>
        <dbReference type="ARBA" id="ARBA00009711"/>
    </source>
</evidence>
<evidence type="ECO:0000256" key="11">
    <source>
        <dbReference type="ARBA" id="ARBA00023002"/>
    </source>
</evidence>
<feature type="compositionally biased region" description="Low complexity" evidence="17">
    <location>
        <begin position="687"/>
        <end position="709"/>
    </location>
</feature>
<keyword evidence="6" id="KW-0677">Repeat</keyword>
<keyword evidence="9" id="KW-0156">Chromatin regulator</keyword>
<dbReference type="Pfam" id="PF13832">
    <property type="entry name" value="zf-HC5HC2H_2"/>
    <property type="match status" value="1"/>
</dbReference>
<feature type="compositionally biased region" description="Acidic residues" evidence="17">
    <location>
        <begin position="259"/>
        <end position="270"/>
    </location>
</feature>
<dbReference type="SUPFAM" id="SSF63748">
    <property type="entry name" value="Tudor/PWWP/MBT"/>
    <property type="match status" value="2"/>
</dbReference>
<dbReference type="SUPFAM" id="SSF57903">
    <property type="entry name" value="FYVE/PHD zinc finger"/>
    <property type="match status" value="1"/>
</dbReference>
<dbReference type="PROSITE" id="PS51184">
    <property type="entry name" value="JMJC"/>
    <property type="match status" value="1"/>
</dbReference>
<dbReference type="GO" id="GO:0010468">
    <property type="term" value="P:regulation of gene expression"/>
    <property type="evidence" value="ECO:0007669"/>
    <property type="project" value="TreeGrafter"/>
</dbReference>
<dbReference type="Pfam" id="PF18104">
    <property type="entry name" value="Tudor_2"/>
    <property type="match status" value="2"/>
</dbReference>
<keyword evidence="21" id="KW-1185">Reference proteome</keyword>
<dbReference type="EMBL" id="SOYY01000013">
    <property type="protein sequence ID" value="KAA0713294.1"/>
    <property type="molecule type" value="Genomic_DNA"/>
</dbReference>
<evidence type="ECO:0000259" key="18">
    <source>
        <dbReference type="PROSITE" id="PS51184"/>
    </source>
</evidence>
<dbReference type="Gene3D" id="3.30.40.10">
    <property type="entry name" value="Zinc/RING finger domain, C3HC4 (zinc finger)"/>
    <property type="match status" value="2"/>
</dbReference>
<dbReference type="CDD" id="cd20466">
    <property type="entry name" value="Tudor_JMJD2A_rpt2"/>
    <property type="match status" value="1"/>
</dbReference>
<evidence type="ECO:0000256" key="8">
    <source>
        <dbReference type="ARBA" id="ARBA00022833"/>
    </source>
</evidence>
<dbReference type="PANTHER" id="PTHR10694">
    <property type="entry name" value="LYSINE-SPECIFIC DEMETHYLASE"/>
    <property type="match status" value="1"/>
</dbReference>
<dbReference type="GO" id="GO:0051864">
    <property type="term" value="F:histone H3K36 demethylase activity"/>
    <property type="evidence" value="ECO:0007669"/>
    <property type="project" value="TreeGrafter"/>
</dbReference>
<gene>
    <name evidence="20" type="ORF">E1301_Tti009286</name>
</gene>
<dbReference type="Proteomes" id="UP000324632">
    <property type="component" value="Chromosome 13"/>
</dbReference>
<dbReference type="GO" id="GO:0008168">
    <property type="term" value="F:methyltransferase activity"/>
    <property type="evidence" value="ECO:0007669"/>
    <property type="project" value="UniProtKB-KW"/>
</dbReference>
<dbReference type="GO" id="GO:0032259">
    <property type="term" value="P:methylation"/>
    <property type="evidence" value="ECO:0007669"/>
    <property type="project" value="UniProtKB-KW"/>
</dbReference>
<dbReference type="SMART" id="SM00558">
    <property type="entry name" value="JmjC"/>
    <property type="match status" value="1"/>
</dbReference>
<evidence type="ECO:0000256" key="5">
    <source>
        <dbReference type="ARBA" id="ARBA00022723"/>
    </source>
</evidence>
<feature type="region of interest" description="Disordered" evidence="17">
    <location>
        <begin position="527"/>
        <end position="547"/>
    </location>
</feature>
<comment type="cofactor">
    <cofactor evidence="1">
        <name>Fe(2+)</name>
        <dbReference type="ChEBI" id="CHEBI:29033"/>
    </cofactor>
</comment>
<dbReference type="Gene3D" id="2.30.30.140">
    <property type="match status" value="1"/>
</dbReference>
<evidence type="ECO:0000313" key="20">
    <source>
        <dbReference type="EMBL" id="KAA0713294.1"/>
    </source>
</evidence>
<feature type="region of interest" description="Disordered" evidence="17">
    <location>
        <begin position="627"/>
        <end position="799"/>
    </location>
</feature>
<dbReference type="InterPro" id="IPR034732">
    <property type="entry name" value="EPHD"/>
</dbReference>
<dbReference type="Gene3D" id="3.10.330.70">
    <property type="match status" value="1"/>
</dbReference>
<evidence type="ECO:0000256" key="14">
    <source>
        <dbReference type="ARBA" id="ARBA00023163"/>
    </source>
</evidence>
<feature type="compositionally biased region" description="Polar residues" evidence="17">
    <location>
        <begin position="655"/>
        <end position="668"/>
    </location>
</feature>
<keyword evidence="15" id="KW-0539">Nucleus</keyword>
<feature type="compositionally biased region" description="Polar residues" evidence="17">
    <location>
        <begin position="780"/>
        <end position="799"/>
    </location>
</feature>
<feature type="compositionally biased region" description="Basic and acidic residues" evidence="17">
    <location>
        <begin position="161"/>
        <end position="181"/>
    </location>
</feature>
<keyword evidence="5" id="KW-0479">Metal-binding</keyword>
<feature type="compositionally biased region" description="Polar residues" evidence="17">
    <location>
        <begin position="716"/>
        <end position="730"/>
    </location>
</feature>
<evidence type="ECO:0000259" key="19">
    <source>
        <dbReference type="PROSITE" id="PS51805"/>
    </source>
</evidence>
<dbReference type="Pfam" id="PF02373">
    <property type="entry name" value="JmjC"/>
    <property type="match status" value="1"/>
</dbReference>
<keyword evidence="13" id="KW-0805">Transcription regulation</keyword>
<evidence type="ECO:0000256" key="6">
    <source>
        <dbReference type="ARBA" id="ARBA00022737"/>
    </source>
</evidence>
<keyword evidence="20" id="KW-0808">Transferase</keyword>
<dbReference type="FunFam" id="3.10.330.70:FF:000001">
    <property type="entry name" value="Putative lysine-specific demethylase 4a"/>
    <property type="match status" value="1"/>
</dbReference>
<evidence type="ECO:0000256" key="4">
    <source>
        <dbReference type="ARBA" id="ARBA00012900"/>
    </source>
</evidence>
<feature type="domain" description="PHD-type" evidence="19">
    <location>
        <begin position="1111"/>
        <end position="1224"/>
    </location>
</feature>
<dbReference type="InterPro" id="IPR001965">
    <property type="entry name" value="Znf_PHD"/>
</dbReference>
<dbReference type="PANTHER" id="PTHR10694:SF51">
    <property type="entry name" value="[HISTONE H3]-TRIMETHYL-L-LYSINE(9) DEMETHYLASE"/>
    <property type="match status" value="1"/>
</dbReference>
<feature type="compositionally biased region" description="Acidic residues" evidence="17">
    <location>
        <begin position="958"/>
        <end position="974"/>
    </location>
</feature>
<evidence type="ECO:0000256" key="7">
    <source>
        <dbReference type="ARBA" id="ARBA00022771"/>
    </source>
</evidence>
<dbReference type="InterPro" id="IPR047479">
    <property type="entry name" value="Tudor_KDM4A_rpt1"/>
</dbReference>
<feature type="compositionally biased region" description="Polar residues" evidence="17">
    <location>
        <begin position="303"/>
        <end position="316"/>
    </location>
</feature>
<dbReference type="InterPro" id="IPR019787">
    <property type="entry name" value="Znf_PHD-finger"/>
</dbReference>
<keyword evidence="11" id="KW-0560">Oxidoreductase</keyword>
<dbReference type="GO" id="GO:0005634">
    <property type="term" value="C:nucleus"/>
    <property type="evidence" value="ECO:0007669"/>
    <property type="project" value="UniProtKB-SubCell"/>
</dbReference>
<dbReference type="InterPro" id="IPR002999">
    <property type="entry name" value="Tudor"/>
</dbReference>
<feature type="compositionally biased region" description="Basic and acidic residues" evidence="17">
    <location>
        <begin position="193"/>
        <end position="230"/>
    </location>
</feature>
<evidence type="ECO:0000256" key="13">
    <source>
        <dbReference type="ARBA" id="ARBA00023015"/>
    </source>
</evidence>
<feature type="compositionally biased region" description="Polar residues" evidence="17">
    <location>
        <begin position="359"/>
        <end position="368"/>
    </location>
</feature>
<dbReference type="CDD" id="cd20463">
    <property type="entry name" value="Tudor_JMJD2A_rpt1"/>
    <property type="match status" value="1"/>
</dbReference>
<keyword evidence="8" id="KW-0862">Zinc</keyword>
<dbReference type="GO" id="GO:0008270">
    <property type="term" value="F:zinc ion binding"/>
    <property type="evidence" value="ECO:0007669"/>
    <property type="project" value="UniProtKB-KW"/>
</dbReference>
<feature type="compositionally biased region" description="Polar residues" evidence="17">
    <location>
        <begin position="328"/>
        <end position="346"/>
    </location>
</feature>
<feature type="region of interest" description="Disordered" evidence="17">
    <location>
        <begin position="818"/>
        <end position="886"/>
    </location>
</feature>
<dbReference type="SMART" id="SM00333">
    <property type="entry name" value="TUDOR"/>
    <property type="match status" value="2"/>
</dbReference>
<comment type="catalytic activity">
    <reaction evidence="16">
        <text>N(6),N(6),N(6)-trimethyl-L-lysyl(9)-[histone H3] + 2 2-oxoglutarate + 2 O2 = N(6)-methyl-L-lysyl(9)-[histone H3] + 2 formaldehyde + 2 succinate + 2 CO2</text>
        <dbReference type="Rhea" id="RHEA:60200"/>
        <dbReference type="Rhea" id="RHEA-COMP:15538"/>
        <dbReference type="Rhea" id="RHEA-COMP:15542"/>
        <dbReference type="ChEBI" id="CHEBI:15379"/>
        <dbReference type="ChEBI" id="CHEBI:16526"/>
        <dbReference type="ChEBI" id="CHEBI:16810"/>
        <dbReference type="ChEBI" id="CHEBI:16842"/>
        <dbReference type="ChEBI" id="CHEBI:30031"/>
        <dbReference type="ChEBI" id="CHEBI:61929"/>
        <dbReference type="ChEBI" id="CHEBI:61961"/>
        <dbReference type="EC" id="1.14.11.66"/>
    </reaction>
</comment>
<evidence type="ECO:0000256" key="10">
    <source>
        <dbReference type="ARBA" id="ARBA00022964"/>
    </source>
</evidence>
<dbReference type="InterPro" id="IPR011011">
    <property type="entry name" value="Znf_FYVE_PHD"/>
</dbReference>
<evidence type="ECO:0000256" key="17">
    <source>
        <dbReference type="SAM" id="MobiDB-lite"/>
    </source>
</evidence>
<keyword evidence="7" id="KW-0863">Zinc-finger</keyword>
<reference evidence="20 21" key="1">
    <citation type="journal article" date="2019" name="Mol. Ecol. Resour.">
        <title>Chromosome-level genome assembly of Triplophysa tibetana, a fish adapted to the harsh high-altitude environment of the Tibetan Plateau.</title>
        <authorList>
            <person name="Yang X."/>
            <person name="Liu H."/>
            <person name="Ma Z."/>
            <person name="Zou Y."/>
            <person name="Zou M."/>
            <person name="Mao Y."/>
            <person name="Li X."/>
            <person name="Wang H."/>
            <person name="Chen T."/>
            <person name="Wang W."/>
            <person name="Yang R."/>
        </authorList>
    </citation>
    <scope>NUCLEOTIDE SEQUENCE [LARGE SCALE GENOMIC DNA]</scope>
    <source>
        <strain evidence="20">TTIB1903HZAU</strain>
        <tissue evidence="20">Muscle</tissue>
    </source>
</reference>
<feature type="compositionally biased region" description="Basic and acidic residues" evidence="17">
    <location>
        <begin position="911"/>
        <end position="926"/>
    </location>
</feature>
<dbReference type="GO" id="GO:0000785">
    <property type="term" value="C:chromatin"/>
    <property type="evidence" value="ECO:0007669"/>
    <property type="project" value="TreeGrafter"/>
</dbReference>
<proteinExistence type="inferred from homology"/>
<accession>A0A5A9NT66</accession>
<evidence type="ECO:0000256" key="12">
    <source>
        <dbReference type="ARBA" id="ARBA00023004"/>
    </source>
</evidence>
<dbReference type="InterPro" id="IPR013083">
    <property type="entry name" value="Znf_RING/FYVE/PHD"/>
</dbReference>
<evidence type="ECO:0000256" key="15">
    <source>
        <dbReference type="ARBA" id="ARBA00023242"/>
    </source>
</evidence>
<dbReference type="InterPro" id="IPR047481">
    <property type="entry name" value="Tudor_KDM4A_rpt2"/>
</dbReference>
<comment type="subcellular location">
    <subcellularLocation>
        <location evidence="2">Nucleus</location>
    </subcellularLocation>
</comment>
<dbReference type="Pfam" id="PF13831">
    <property type="entry name" value="PHD_2"/>
    <property type="match status" value="1"/>
</dbReference>
<keyword evidence="14" id="KW-0804">Transcription</keyword>
<evidence type="ECO:0000313" key="21">
    <source>
        <dbReference type="Proteomes" id="UP000324632"/>
    </source>
</evidence>
<protein>
    <recommendedName>
        <fullName evidence="4">[histone H3]-trimethyl-L-lysine(9) demethylase</fullName>
        <ecNumber evidence="4">1.14.11.66</ecNumber>
    </recommendedName>
</protein>
<feature type="domain" description="JmjC" evidence="18">
    <location>
        <begin position="1"/>
        <end position="129"/>
    </location>
</feature>
<dbReference type="SUPFAM" id="SSF51197">
    <property type="entry name" value="Clavaminate synthase-like"/>
    <property type="match status" value="1"/>
</dbReference>
<dbReference type="InterPro" id="IPR040477">
    <property type="entry name" value="KDM4-like_Tudor"/>
</dbReference>
<evidence type="ECO:0000256" key="2">
    <source>
        <dbReference type="ARBA" id="ARBA00004123"/>
    </source>
</evidence>
<dbReference type="FunFam" id="3.30.40.10:FF:000029">
    <property type="entry name" value="lysine-specific demethylase 4C isoform X1"/>
    <property type="match status" value="1"/>
</dbReference>
<keyword evidence="12" id="KW-0408">Iron</keyword>
<keyword evidence="20" id="KW-0489">Methyltransferase</keyword>
<feature type="region of interest" description="Disordered" evidence="17">
    <location>
        <begin position="161"/>
        <end position="368"/>
    </location>
</feature>
<evidence type="ECO:0000256" key="9">
    <source>
        <dbReference type="ARBA" id="ARBA00022853"/>
    </source>
</evidence>
<organism evidence="20 21">
    <name type="scientific">Triplophysa tibetana</name>
    <dbReference type="NCBI Taxonomy" id="1572043"/>
    <lineage>
        <taxon>Eukaryota</taxon>
        <taxon>Metazoa</taxon>
        <taxon>Chordata</taxon>
        <taxon>Craniata</taxon>
        <taxon>Vertebrata</taxon>
        <taxon>Euteleostomi</taxon>
        <taxon>Actinopterygii</taxon>
        <taxon>Neopterygii</taxon>
        <taxon>Teleostei</taxon>
        <taxon>Ostariophysi</taxon>
        <taxon>Cypriniformes</taxon>
        <taxon>Nemacheilidae</taxon>
        <taxon>Triplophysa</taxon>
    </lineage>
</organism>
<dbReference type="Gene3D" id="2.60.120.650">
    <property type="entry name" value="Cupin"/>
    <property type="match status" value="1"/>
</dbReference>
<feature type="compositionally biased region" description="Basic residues" evidence="17">
    <location>
        <begin position="938"/>
        <end position="951"/>
    </location>
</feature>
<evidence type="ECO:0000256" key="16">
    <source>
        <dbReference type="ARBA" id="ARBA00049349"/>
    </source>
</evidence>
<feature type="compositionally biased region" description="Low complexity" evidence="17">
    <location>
        <begin position="867"/>
        <end position="884"/>
    </location>
</feature>
<feature type="compositionally biased region" description="Polar residues" evidence="17">
    <location>
        <begin position="453"/>
        <end position="469"/>
    </location>
</feature>
<sequence>MWKSTFAWHTEDMDLYSINYLHFGEPKSWYAVPPEHGKRLERLAKGFFPGSAQSCEAFLRHKMTLISPSILRKYGIPFDKVTHEAGQFIVTFPYGYHAGFNHGFNCAESTNFATPRWIDYGKHATLCSCRKDMVKISMDLFVSKFQPERYKLWKAGKDNAPIDHTKHIPVEAEQTDERSEVQTEELGDSSGAEAEKTEELKHEEETNANAEEKKEAVDGQLETDEKKAVGVEEPSSTSEQNNSCPKQIVGQKRPHDAEGQDDDQVQEEGDVEKKKAKLSKAETDASQEQSISADPGEEKVEETMQTDSPSPNQEENQAPPPHTEEEVSPSNQQPHPTSSSDITAQAQEDDVTPFEHSDVTSTSQSNSISDVTAQGIDVTTQSDAVTQSCDIQTNPDDVTLNGDVNMELADVEPSDITPHSCSSDITAEHHPADMSAQASINSTHIYDVIPEPSDSTISPKHEASNNSTHMCDVTPEPSDITIIPKHETSNKSAHVCDVIPEPSDITIIPKHETSNKSAHVCDVIPEPSDITINPKHETTNNSSHVYDVIPEPSDITIKPKQESINNSAHVCDVIPEPSDITIDPKQETTNNSAHVCDVIPEPSVITIDPKQESTNNSAHECDVIPEPSDITIDPKQESTNNSAHECDVIPEPSDITINPKQETTNNSAHICDVIREPSEITINPKQETTNNSTEPGSSESSITTSNTSDTIKEPSNCISNTISTDETSLNPAHICDITTEPGNSTISPIHEPGVSSTHTSDDTTELDSSTVTTKCGPDLSSAQVNDVTTDPSNSTVSPNQELCISSAHIDNITLEPSNNLVSLEREPDTSTAPVSLEREPDTSTAPTCDVTTEPNNITVNTKATELSESQSSSVSAGSGQGNQSEVQHIFQRTLSPAEVLHVHSYAKGDYSELEPRIRHERERDSDSDSESQEDTKKTSRTRIPRLPRHHPLMKDIISDEELQEPSASEDDGLDGEAWARPLTHLWQNKPFNLEREREYNRKMGLEPPYCAVCMLFQAHQRSEGGDRESAVVLRGGQMRTKPLIPEMCFSTTTEENASVHLSTPHLDADGTSLLISCSHCSVRVHTSCYGLPQVRVTKDWKCARCKANALSESCCLCSLRGGALHRANNGKWVHVLCAVAVLEARFVNITERSPVDLSGIPLQRFKLKCYYCKRRMKKTSGCCVQCSHGRCPTSYHPTCAQAAGVIMHPDDWPFIVYVTCCRHKGPVQSERNAAALRAELSVGQKVICKHKNGRYYQCEVIQLTKETFYEVNFDDGSFSDNLFPEDIVNRDCAQLGPPPQGEVVQVRWTDGLVYGAKFVAAHVLQMYQVEFEDGSQLTAKREDVYTLDEELPKRVKSRLSKASDMRFDEMFGEKKVQESKRQRVINSRYRGDYIEPVIYRAIME</sequence>
<name>A0A5A9NT66_9TELE</name>
<evidence type="ECO:0000256" key="1">
    <source>
        <dbReference type="ARBA" id="ARBA00001954"/>
    </source>
</evidence>
<feature type="compositionally biased region" description="Polar residues" evidence="17">
    <location>
        <begin position="842"/>
        <end position="866"/>
    </location>
</feature>
<comment type="similarity">
    <text evidence="3">Belongs to the JHDM3 histone demethylase family.</text>
</comment>
<dbReference type="PROSITE" id="PS51805">
    <property type="entry name" value="EPHD"/>
    <property type="match status" value="1"/>
</dbReference>
<feature type="region of interest" description="Disordered" evidence="17">
    <location>
        <begin position="452"/>
        <end position="473"/>
    </location>
</feature>
<comment type="caution">
    <text evidence="20">The sequence shown here is derived from an EMBL/GenBank/DDBJ whole genome shotgun (WGS) entry which is preliminary data.</text>
</comment>
<feature type="region of interest" description="Disordered" evidence="17">
    <location>
        <begin position="911"/>
        <end position="975"/>
    </location>
</feature>
<dbReference type="InterPro" id="IPR003347">
    <property type="entry name" value="JmjC_dom"/>
</dbReference>
<dbReference type="SMART" id="SM00249">
    <property type="entry name" value="PHD"/>
    <property type="match status" value="2"/>
</dbReference>
<dbReference type="EC" id="1.14.11.66" evidence="4"/>
<feature type="compositionally biased region" description="Polar residues" evidence="17">
    <location>
        <begin position="234"/>
        <end position="245"/>
    </location>
</feature>